<dbReference type="InterPro" id="IPR006059">
    <property type="entry name" value="SBP"/>
</dbReference>
<comment type="caution">
    <text evidence="2">The sequence shown here is derived from an EMBL/GenBank/DDBJ whole genome shotgun (WGS) entry which is preliminary data.</text>
</comment>
<dbReference type="Proteomes" id="UP000653578">
    <property type="component" value="Unassembled WGS sequence"/>
</dbReference>
<dbReference type="Pfam" id="PF01547">
    <property type="entry name" value="SBP_bac_1"/>
    <property type="match status" value="1"/>
</dbReference>
<dbReference type="PROSITE" id="PS51257">
    <property type="entry name" value="PROKAR_LIPOPROTEIN"/>
    <property type="match status" value="1"/>
</dbReference>
<dbReference type="EMBL" id="WHNY01000068">
    <property type="protein sequence ID" value="NOU67530.1"/>
    <property type="molecule type" value="Genomic_DNA"/>
</dbReference>
<reference evidence="2 3" key="1">
    <citation type="submission" date="2019-10" db="EMBL/GenBank/DDBJ databases">
        <title>Description of Paenibacillus humi sp. nov.</title>
        <authorList>
            <person name="Carlier A."/>
            <person name="Qi S."/>
        </authorList>
    </citation>
    <scope>NUCLEOTIDE SEQUENCE [LARGE SCALE GENOMIC DNA]</scope>
    <source>
        <strain evidence="2 3">LMG 31461</strain>
    </source>
</reference>
<dbReference type="InterPro" id="IPR050490">
    <property type="entry name" value="Bact_solute-bd_prot1"/>
</dbReference>
<dbReference type="SUPFAM" id="SSF53850">
    <property type="entry name" value="Periplasmic binding protein-like II"/>
    <property type="match status" value="1"/>
</dbReference>
<dbReference type="RefSeq" id="WP_171634364.1">
    <property type="nucleotide sequence ID" value="NZ_WHNY01000068.1"/>
</dbReference>
<proteinExistence type="predicted"/>
<accession>A0ABX1XG80</accession>
<keyword evidence="1" id="KW-0732">Signal</keyword>
<dbReference type="PANTHER" id="PTHR43649">
    <property type="entry name" value="ARABINOSE-BINDING PROTEIN-RELATED"/>
    <property type="match status" value="1"/>
</dbReference>
<dbReference type="Gene3D" id="3.40.190.10">
    <property type="entry name" value="Periplasmic binding protein-like II"/>
    <property type="match status" value="2"/>
</dbReference>
<gene>
    <name evidence="2" type="ORF">GC096_26165</name>
</gene>
<sequence>MKKALTSVTVISACMVLMSGCGSTSGTSSSSTPSSSTPAASTAAAKKITLTMMVSGTKNASGEDFVLDTLPKLVHQKFPNITLETQKLPDDQYNTSVKTKLAAGEGPDIFLEFPKIGTMGAIDMAKAGYAADLSDLTFWNNIGKSAKDDMSYEGKPYAVAQGMDILGTYYNKDLFQKAGITSLPKDWDAFLADCQKLKDAGVTPIVMGDKDSWWIQFGLYQIAANTVYPDDKAFDTKLQAGQESLTSPKWVKAISMYKELYEKGYIVKNSLGIGSAQANQMFNDGKAAMVLDGTWDYSALTTKGAVDFQRGFFPLPANETGKPQWMAAATASGYGINAKSANLAAAKEIFNYWFDGKSDLFQAWVKSGNSISSYSGVPLNQELFKDAVTQYQSGNAIYFSNQMWPAGVAEQLQAKFSEIIGGKSTTPEEVAKSMQEKFKQTWKN</sequence>
<feature type="signal peptide" evidence="1">
    <location>
        <begin position="1"/>
        <end position="19"/>
    </location>
</feature>
<dbReference type="PANTHER" id="PTHR43649:SF12">
    <property type="entry name" value="DIACETYLCHITOBIOSE BINDING PROTEIN DASA"/>
    <property type="match status" value="1"/>
</dbReference>
<evidence type="ECO:0000313" key="2">
    <source>
        <dbReference type="EMBL" id="NOU67530.1"/>
    </source>
</evidence>
<evidence type="ECO:0000256" key="1">
    <source>
        <dbReference type="SAM" id="SignalP"/>
    </source>
</evidence>
<evidence type="ECO:0000313" key="3">
    <source>
        <dbReference type="Proteomes" id="UP000653578"/>
    </source>
</evidence>
<keyword evidence="3" id="KW-1185">Reference proteome</keyword>
<organism evidence="2 3">
    <name type="scientific">Paenibacillus plantarum</name>
    <dbReference type="NCBI Taxonomy" id="2654975"/>
    <lineage>
        <taxon>Bacteria</taxon>
        <taxon>Bacillati</taxon>
        <taxon>Bacillota</taxon>
        <taxon>Bacilli</taxon>
        <taxon>Bacillales</taxon>
        <taxon>Paenibacillaceae</taxon>
        <taxon>Paenibacillus</taxon>
    </lineage>
</organism>
<name>A0ABX1XG80_9BACL</name>
<feature type="chain" id="PRO_5046796804" evidence="1">
    <location>
        <begin position="20"/>
        <end position="444"/>
    </location>
</feature>
<protein>
    <submittedName>
        <fullName evidence="2">Extracellular solute-binding protein</fullName>
    </submittedName>
</protein>